<gene>
    <name evidence="1" type="ORF">GO620_016595</name>
</gene>
<sequence>MKNFKALLFIIISAISISSCVSQEETKTKCGSIMCTDEFIMVPIRLIATKSSTISFKSYKVINLAAGKQVRTKDVVRDSPATLIIADDSNRKDFPESVQNLQLQVTRNDGRVVTANYKIGGGKCACHVSKLSGPDQVDIDQ</sequence>
<evidence type="ECO:0000313" key="1">
    <source>
        <dbReference type="EMBL" id="QQL49765.1"/>
    </source>
</evidence>
<name>A0A6I4HYV1_9SPHI</name>
<dbReference type="Proteomes" id="UP000429232">
    <property type="component" value="Chromosome"/>
</dbReference>
<accession>A0A6I4HYV1</accession>
<reference evidence="1 2" key="1">
    <citation type="submission" date="2020-12" db="EMBL/GenBank/DDBJ databases">
        <title>HMF7856_wgs.fasta genome submission.</title>
        <authorList>
            <person name="Kang H."/>
            <person name="Kim H."/>
            <person name="Joh K."/>
        </authorList>
    </citation>
    <scope>NUCLEOTIDE SEQUENCE [LARGE SCALE GENOMIC DNA]</scope>
    <source>
        <strain evidence="1 2">HMF7856</strain>
    </source>
</reference>
<protein>
    <submittedName>
        <fullName evidence="1">Uncharacterized protein</fullName>
    </submittedName>
</protein>
<dbReference type="KEGG" id="mgik:GO620_016595"/>
<proteinExistence type="predicted"/>
<organism evidence="1 2">
    <name type="scientific">Mucilaginibacter ginkgonis</name>
    <dbReference type="NCBI Taxonomy" id="2682091"/>
    <lineage>
        <taxon>Bacteria</taxon>
        <taxon>Pseudomonadati</taxon>
        <taxon>Bacteroidota</taxon>
        <taxon>Sphingobacteriia</taxon>
        <taxon>Sphingobacteriales</taxon>
        <taxon>Sphingobacteriaceae</taxon>
        <taxon>Mucilaginibacter</taxon>
    </lineage>
</organism>
<keyword evidence="2" id="KW-1185">Reference proteome</keyword>
<evidence type="ECO:0000313" key="2">
    <source>
        <dbReference type="Proteomes" id="UP000429232"/>
    </source>
</evidence>
<dbReference type="AlphaFoldDB" id="A0A6I4HYV1"/>
<dbReference type="PROSITE" id="PS51257">
    <property type="entry name" value="PROKAR_LIPOPROTEIN"/>
    <property type="match status" value="1"/>
</dbReference>
<dbReference type="RefSeq" id="WP_157525020.1">
    <property type="nucleotide sequence ID" value="NZ_CP066775.1"/>
</dbReference>
<dbReference type="EMBL" id="CP066775">
    <property type="protein sequence ID" value="QQL49765.1"/>
    <property type="molecule type" value="Genomic_DNA"/>
</dbReference>